<dbReference type="Pfam" id="PF20415">
    <property type="entry name" value="DUF6699"/>
    <property type="match status" value="1"/>
</dbReference>
<sequence>MRTWLPKPSHYRELTTKIPVQGPEYEHPEERHSKIVTKKKTRPVPSKAYLEDLEEQKRRDPSARHRKEDVVDFEDWKPVPVEPPKGQVPVIDPEQKGALKSALKKAPAMKAVKSALKGGQETAYYSENEAYRKKPVATIPSKAWLEEQRERQEREQKEREKKEKEQEMNRGWSSHPHPHSQPHQARPVYGKSSDHVYTAVNHDSRSFRNDLRSRRASQQGHVSSYLPPYYKDPDYLEAVEEVWRWQAGNPSKHGKLAWPLIEYDKRRHNPDPLVYYDAGFNPRIPRYAVKVRRDLINEPLTREEEVMPVSVSATIRSMTIICKKLPRWPIYLRRPDTSLRVIDIFRAIYDTYSMPLTHQELRELGEDYIEKCRRAYLQRCRDSPEFDHLEERKGMLRIDLLRGRRIFKGLIPVPGQAWTYELLFDEGR</sequence>
<evidence type="ECO:0000256" key="1">
    <source>
        <dbReference type="SAM" id="MobiDB-lite"/>
    </source>
</evidence>
<keyword evidence="4" id="KW-1185">Reference proteome</keyword>
<reference evidence="3" key="1">
    <citation type="submission" date="2020-11" db="EMBL/GenBank/DDBJ databases">
        <authorList>
            <consortium name="DOE Joint Genome Institute"/>
            <person name="Ahrendt S."/>
            <person name="Riley R."/>
            <person name="Andreopoulos W."/>
            <person name="LaButti K."/>
            <person name="Pangilinan J."/>
            <person name="Ruiz-duenas F.J."/>
            <person name="Barrasa J.M."/>
            <person name="Sanchez-Garcia M."/>
            <person name="Camarero S."/>
            <person name="Miyauchi S."/>
            <person name="Serrano A."/>
            <person name="Linde D."/>
            <person name="Babiker R."/>
            <person name="Drula E."/>
            <person name="Ayuso-Fernandez I."/>
            <person name="Pacheco R."/>
            <person name="Padilla G."/>
            <person name="Ferreira P."/>
            <person name="Barriuso J."/>
            <person name="Kellner H."/>
            <person name="Castanera R."/>
            <person name="Alfaro M."/>
            <person name="Ramirez L."/>
            <person name="Pisabarro A.G."/>
            <person name="Kuo A."/>
            <person name="Tritt A."/>
            <person name="Lipzen A."/>
            <person name="He G."/>
            <person name="Yan M."/>
            <person name="Ng V."/>
            <person name="Cullen D."/>
            <person name="Martin F."/>
            <person name="Rosso M.-N."/>
            <person name="Henrissat B."/>
            <person name="Hibbett D."/>
            <person name="Martinez A.T."/>
            <person name="Grigoriev I.V."/>
        </authorList>
    </citation>
    <scope>NUCLEOTIDE SEQUENCE</scope>
    <source>
        <strain evidence="3">AH 44721</strain>
    </source>
</reference>
<dbReference type="AlphaFoldDB" id="A0A9P5NJ11"/>
<feature type="region of interest" description="Disordered" evidence="1">
    <location>
        <begin position="143"/>
        <end position="192"/>
    </location>
</feature>
<accession>A0A9P5NJ11</accession>
<organism evidence="3 4">
    <name type="scientific">Gymnopilus junonius</name>
    <name type="common">Spectacular rustgill mushroom</name>
    <name type="synonym">Gymnopilus spectabilis subsp. junonius</name>
    <dbReference type="NCBI Taxonomy" id="109634"/>
    <lineage>
        <taxon>Eukaryota</taxon>
        <taxon>Fungi</taxon>
        <taxon>Dikarya</taxon>
        <taxon>Basidiomycota</taxon>
        <taxon>Agaricomycotina</taxon>
        <taxon>Agaricomycetes</taxon>
        <taxon>Agaricomycetidae</taxon>
        <taxon>Agaricales</taxon>
        <taxon>Agaricineae</taxon>
        <taxon>Hymenogastraceae</taxon>
        <taxon>Gymnopilus</taxon>
    </lineage>
</organism>
<dbReference type="EMBL" id="JADNYJ010000097">
    <property type="protein sequence ID" value="KAF8886238.1"/>
    <property type="molecule type" value="Genomic_DNA"/>
</dbReference>
<dbReference type="InterPro" id="IPR046522">
    <property type="entry name" value="DUF6699"/>
</dbReference>
<feature type="compositionally biased region" description="Basic and acidic residues" evidence="1">
    <location>
        <begin position="144"/>
        <end position="168"/>
    </location>
</feature>
<dbReference type="OrthoDB" id="2970175at2759"/>
<protein>
    <recommendedName>
        <fullName evidence="2">DUF6699 domain-containing protein</fullName>
    </recommendedName>
</protein>
<evidence type="ECO:0000313" key="4">
    <source>
        <dbReference type="Proteomes" id="UP000724874"/>
    </source>
</evidence>
<dbReference type="Proteomes" id="UP000724874">
    <property type="component" value="Unassembled WGS sequence"/>
</dbReference>
<feature type="region of interest" description="Disordered" evidence="1">
    <location>
        <begin position="204"/>
        <end position="225"/>
    </location>
</feature>
<proteinExistence type="predicted"/>
<comment type="caution">
    <text evidence="3">The sequence shown here is derived from an EMBL/GenBank/DDBJ whole genome shotgun (WGS) entry which is preliminary data.</text>
</comment>
<feature type="domain" description="DUF6699" evidence="2">
    <location>
        <begin position="275"/>
        <end position="410"/>
    </location>
</feature>
<evidence type="ECO:0000313" key="3">
    <source>
        <dbReference type="EMBL" id="KAF8886238.1"/>
    </source>
</evidence>
<evidence type="ECO:0000259" key="2">
    <source>
        <dbReference type="Pfam" id="PF20415"/>
    </source>
</evidence>
<feature type="compositionally biased region" description="Basic and acidic residues" evidence="1">
    <location>
        <begin position="55"/>
        <end position="77"/>
    </location>
</feature>
<gene>
    <name evidence="3" type="ORF">CPB84DRAFT_1787745</name>
</gene>
<feature type="compositionally biased region" description="Basic and acidic residues" evidence="1">
    <location>
        <begin position="204"/>
        <end position="213"/>
    </location>
</feature>
<feature type="compositionally biased region" description="Basic and acidic residues" evidence="1">
    <location>
        <begin position="24"/>
        <end position="33"/>
    </location>
</feature>
<feature type="region of interest" description="Disordered" evidence="1">
    <location>
        <begin position="1"/>
        <end position="93"/>
    </location>
</feature>
<name>A0A9P5NJ11_GYMJU</name>